<dbReference type="AlphaFoldDB" id="A0A508ADR0"/>
<dbReference type="GO" id="GO:0003677">
    <property type="term" value="F:DNA binding"/>
    <property type="evidence" value="ECO:0007669"/>
    <property type="project" value="UniProtKB-KW"/>
</dbReference>
<protein>
    <recommendedName>
        <fullName evidence="9">Transposase</fullName>
    </recommendedName>
</protein>
<evidence type="ECO:0000256" key="4">
    <source>
        <dbReference type="ARBA" id="ARBA00023125"/>
    </source>
</evidence>
<comment type="caution">
    <text evidence="7">The sequence shown here is derived from an EMBL/GenBank/DDBJ whole genome shotgun (WGS) entry which is preliminary data.</text>
</comment>
<evidence type="ECO:0008006" key="9">
    <source>
        <dbReference type="Google" id="ProtNLM"/>
    </source>
</evidence>
<keyword evidence="6" id="KW-0472">Membrane</keyword>
<reference evidence="7 8" key="1">
    <citation type="submission" date="2019-06" db="EMBL/GenBank/DDBJ databases">
        <title>Draft genome sequence of Actinomyces johnsonii CCUG 34287T.</title>
        <authorList>
            <person name="Salva-Serra F."/>
            <person name="Cardew S."/>
            <person name="Moore E."/>
        </authorList>
    </citation>
    <scope>NUCLEOTIDE SEQUENCE [LARGE SCALE GENOMIC DNA]</scope>
    <source>
        <strain evidence="7 8">CCUG 34287</strain>
    </source>
</reference>
<dbReference type="InterPro" id="IPR001207">
    <property type="entry name" value="Transposase_mutator"/>
</dbReference>
<keyword evidence="3" id="KW-0815">Transposition</keyword>
<name>A0A508ADR0_9ACTO</name>
<keyword evidence="5" id="KW-0233">DNA recombination</keyword>
<evidence type="ECO:0000313" key="7">
    <source>
        <dbReference type="EMBL" id="TQD43932.1"/>
    </source>
</evidence>
<gene>
    <name evidence="7" type="ORF">FK256_06355</name>
</gene>
<dbReference type="Proteomes" id="UP000319010">
    <property type="component" value="Unassembled WGS sequence"/>
</dbReference>
<proteinExistence type="inferred from homology"/>
<sequence>MSGPRLLNILARLFASTPFVYFLEYIIGIRRVIRMTNAIESSNARYRRQPQTRGCFLLDEQTARKHPYLRA</sequence>
<feature type="transmembrane region" description="Helical" evidence="6">
    <location>
        <begin position="6"/>
        <end position="27"/>
    </location>
</feature>
<accession>A0A508ADR0</accession>
<dbReference type="GO" id="GO:0006313">
    <property type="term" value="P:DNA transposition"/>
    <property type="evidence" value="ECO:0007669"/>
    <property type="project" value="InterPro"/>
</dbReference>
<evidence type="ECO:0000313" key="8">
    <source>
        <dbReference type="Proteomes" id="UP000319010"/>
    </source>
</evidence>
<keyword evidence="4" id="KW-0238">DNA-binding</keyword>
<organism evidence="7 8">
    <name type="scientific">Actinomyces johnsonii</name>
    <dbReference type="NCBI Taxonomy" id="544581"/>
    <lineage>
        <taxon>Bacteria</taxon>
        <taxon>Bacillati</taxon>
        <taxon>Actinomycetota</taxon>
        <taxon>Actinomycetes</taxon>
        <taxon>Actinomycetales</taxon>
        <taxon>Actinomycetaceae</taxon>
        <taxon>Actinomyces</taxon>
    </lineage>
</organism>
<dbReference type="EMBL" id="VICB01000005">
    <property type="protein sequence ID" value="TQD43932.1"/>
    <property type="molecule type" value="Genomic_DNA"/>
</dbReference>
<dbReference type="Pfam" id="PF00872">
    <property type="entry name" value="Transposase_mut"/>
    <property type="match status" value="1"/>
</dbReference>
<evidence type="ECO:0000256" key="2">
    <source>
        <dbReference type="ARBA" id="ARBA00010961"/>
    </source>
</evidence>
<dbReference type="GO" id="GO:0004803">
    <property type="term" value="F:transposase activity"/>
    <property type="evidence" value="ECO:0007669"/>
    <property type="project" value="InterPro"/>
</dbReference>
<evidence type="ECO:0000256" key="6">
    <source>
        <dbReference type="SAM" id="Phobius"/>
    </source>
</evidence>
<comment type="function">
    <text evidence="1">Required for the transposition of the insertion element.</text>
</comment>
<evidence type="ECO:0000256" key="3">
    <source>
        <dbReference type="ARBA" id="ARBA00022578"/>
    </source>
</evidence>
<evidence type="ECO:0000256" key="5">
    <source>
        <dbReference type="ARBA" id="ARBA00023172"/>
    </source>
</evidence>
<comment type="similarity">
    <text evidence="2">Belongs to the transposase mutator family.</text>
</comment>
<keyword evidence="6" id="KW-0812">Transmembrane</keyword>
<keyword evidence="6" id="KW-1133">Transmembrane helix</keyword>
<evidence type="ECO:0000256" key="1">
    <source>
        <dbReference type="ARBA" id="ARBA00002190"/>
    </source>
</evidence>